<gene>
    <name evidence="1" type="ORF">BVER_02239</name>
</gene>
<accession>A0A0L0MH44</accession>
<keyword evidence="2" id="KW-1185">Reference proteome</keyword>
<sequence length="90" mass="9737">MIAAVCAVGALVAAGLALKNSREQARKLDVMCAPPTSEQTLRDQLQHAQYALAQEVATREALEARTAGNAAQIEQLQTDLAFYKKQQKPN</sequence>
<protein>
    <submittedName>
        <fullName evidence="1">Uncharacterized protein</fullName>
    </submittedName>
</protein>
<dbReference type="AlphaFoldDB" id="A0A0L0MH44"/>
<evidence type="ECO:0000313" key="1">
    <source>
        <dbReference type="EMBL" id="KND62017.1"/>
    </source>
</evidence>
<evidence type="ECO:0000313" key="2">
    <source>
        <dbReference type="Proteomes" id="UP000036959"/>
    </source>
</evidence>
<proteinExistence type="predicted"/>
<dbReference type="PATRIC" id="fig|242163.4.peg.6165"/>
<dbReference type="Proteomes" id="UP000036959">
    <property type="component" value="Unassembled WGS sequence"/>
</dbReference>
<dbReference type="EMBL" id="LFJJ01000007">
    <property type="protein sequence ID" value="KND62017.1"/>
    <property type="molecule type" value="Genomic_DNA"/>
</dbReference>
<name>A0A0L0MH44_9BURK</name>
<organism evidence="1 2">
    <name type="scientific">Candidatus Burkholderia verschuerenii</name>
    <dbReference type="NCBI Taxonomy" id="242163"/>
    <lineage>
        <taxon>Bacteria</taxon>
        <taxon>Pseudomonadati</taxon>
        <taxon>Pseudomonadota</taxon>
        <taxon>Betaproteobacteria</taxon>
        <taxon>Burkholderiales</taxon>
        <taxon>Burkholderiaceae</taxon>
        <taxon>Burkholderia</taxon>
    </lineage>
</organism>
<reference evidence="2" key="1">
    <citation type="submission" date="2015-06" db="EMBL/GenBank/DDBJ databases">
        <title>Comparative genomics of Burkholderia leaf nodule symbionts.</title>
        <authorList>
            <person name="Carlier A."/>
            <person name="Eberl L."/>
            <person name="Pinto-Carbo M."/>
        </authorList>
    </citation>
    <scope>NUCLEOTIDE SEQUENCE [LARGE SCALE GENOMIC DNA]</scope>
    <source>
        <strain evidence="2">UZHbot4</strain>
    </source>
</reference>
<comment type="caution">
    <text evidence="1">The sequence shown here is derived from an EMBL/GenBank/DDBJ whole genome shotgun (WGS) entry which is preliminary data.</text>
</comment>